<dbReference type="OrthoDB" id="4733675at2"/>
<gene>
    <name evidence="1" type="ORF">MCNF_53250</name>
</gene>
<dbReference type="EMBL" id="AP022612">
    <property type="protein sequence ID" value="BBZ36720.1"/>
    <property type="molecule type" value="Genomic_DNA"/>
</dbReference>
<evidence type="ECO:0000313" key="1">
    <source>
        <dbReference type="EMBL" id="BBZ36720.1"/>
    </source>
</evidence>
<accession>A0A7I7Y530</accession>
<proteinExistence type="predicted"/>
<dbReference type="Proteomes" id="UP000466931">
    <property type="component" value="Chromosome"/>
</dbReference>
<sequence>MTRIRLAALALSAAAVLSGCAQTTPGQVAMTTEPMSPDMSCADFTALSDRDRLKFTKEVLGSDSSSVSQPVILSALVTVLCQRAPDTAVKDLLIKLRP</sequence>
<dbReference type="PROSITE" id="PS51257">
    <property type="entry name" value="PROKAR_LIPOPROTEIN"/>
    <property type="match status" value="1"/>
</dbReference>
<keyword evidence="2" id="KW-1185">Reference proteome</keyword>
<reference evidence="1" key="1">
    <citation type="journal article" date="2019" name="Emerg. Microbes Infect.">
        <title>Comprehensive subspecies identification of 175 nontuberculous mycobacteria species based on 7547 genomic profiles.</title>
        <authorList>
            <person name="Matsumoto Y."/>
            <person name="Kinjo T."/>
            <person name="Motooka D."/>
            <person name="Nabeya D."/>
            <person name="Jung N."/>
            <person name="Uechi K."/>
            <person name="Horii T."/>
            <person name="Iida T."/>
            <person name="Fujita J."/>
            <person name="Nakamura S."/>
        </authorList>
    </citation>
    <scope>NUCLEOTIDE SEQUENCE [LARGE SCALE GENOMIC DNA]</scope>
    <source>
        <strain evidence="1">JCM 13671</strain>
    </source>
</reference>
<protein>
    <submittedName>
        <fullName evidence="1">Uncharacterized protein</fullName>
    </submittedName>
</protein>
<name>A0A7I7Y530_9MYCO</name>
<organism evidence="1 2">
    <name type="scientific">Mycolicibacterium confluentis</name>
    <dbReference type="NCBI Taxonomy" id="28047"/>
    <lineage>
        <taxon>Bacteria</taxon>
        <taxon>Bacillati</taxon>
        <taxon>Actinomycetota</taxon>
        <taxon>Actinomycetes</taxon>
        <taxon>Mycobacteriales</taxon>
        <taxon>Mycobacteriaceae</taxon>
        <taxon>Mycolicibacterium</taxon>
    </lineage>
</organism>
<reference evidence="1" key="2">
    <citation type="submission" date="2020-02" db="EMBL/GenBank/DDBJ databases">
        <authorList>
            <person name="Matsumoto Y."/>
            <person name="Motooka D."/>
            <person name="Nakamura S."/>
        </authorList>
    </citation>
    <scope>NUCLEOTIDE SEQUENCE</scope>
    <source>
        <strain evidence="1">JCM 13671</strain>
    </source>
</reference>
<evidence type="ECO:0000313" key="2">
    <source>
        <dbReference type="Proteomes" id="UP000466931"/>
    </source>
</evidence>
<dbReference type="AlphaFoldDB" id="A0A7I7Y530"/>
<dbReference type="RefSeq" id="WP_085154222.1">
    <property type="nucleotide sequence ID" value="NZ_AP022612.1"/>
</dbReference>